<protein>
    <submittedName>
        <fullName evidence="2">DUF4268 domain-containing protein</fullName>
    </submittedName>
</protein>
<dbReference type="Pfam" id="PF14088">
    <property type="entry name" value="DUF4268"/>
    <property type="match status" value="1"/>
</dbReference>
<sequence>MFIIDRKSNRITKLNQKTFSELGFRERDHLQEWIANNPESIGEELLIIQKEFNGFHDTNERLDLLALDKQGNVVVIENKLDDSGRDVTWQVLKYASYCSSLTKEQIKSIYQDYLNKISKNEEAEKNLIEFFEVEDYQEIVINKGLTQRLIIIAANFRKEVTSTVLWLMNYKLRIQCFKVTPYQMGDQLLLNFEQIIPMKEAEEYVINMAEKNQADINIQEESKTRHNTRILFWKKLLPHINKKTELFKNISPSKDNWIGAGTGISSVSYNFVMSRSYARVEVYLQRSVKEENKFIFEELGKFKDSIENKFGDSLTWERLDNKKASRIKYQKDDVNIYNEEDWEDMINFMVTSMLNLENAFQKPISEVRSKLISKLNTDEI</sequence>
<organism evidence="2 3">
    <name type="scientific">Halobacillus salinarum</name>
    <dbReference type="NCBI Taxonomy" id="2932257"/>
    <lineage>
        <taxon>Bacteria</taxon>
        <taxon>Bacillati</taxon>
        <taxon>Bacillota</taxon>
        <taxon>Bacilli</taxon>
        <taxon>Bacillales</taxon>
        <taxon>Bacillaceae</taxon>
        <taxon>Halobacillus</taxon>
    </lineage>
</organism>
<dbReference type="InterPro" id="IPR025364">
    <property type="entry name" value="DUF4268"/>
</dbReference>
<reference evidence="2 3" key="1">
    <citation type="submission" date="2022-04" db="EMBL/GenBank/DDBJ databases">
        <title>Halobacillus sp. isolated from saltern.</title>
        <authorList>
            <person name="Won M."/>
            <person name="Lee C.-M."/>
            <person name="Woen H.-Y."/>
            <person name="Kwon S.-W."/>
        </authorList>
    </citation>
    <scope>NUCLEOTIDE SEQUENCE [LARGE SCALE GENOMIC DNA]</scope>
    <source>
        <strain evidence="2 3">SSBR10-3</strain>
    </source>
</reference>
<evidence type="ECO:0000259" key="1">
    <source>
        <dbReference type="Pfam" id="PF14088"/>
    </source>
</evidence>
<dbReference type="InterPro" id="IPR011856">
    <property type="entry name" value="tRNA_endonuc-like_dom_sf"/>
</dbReference>
<dbReference type="Gene3D" id="3.40.1350.10">
    <property type="match status" value="1"/>
</dbReference>
<keyword evidence="3" id="KW-1185">Reference proteome</keyword>
<evidence type="ECO:0000313" key="2">
    <source>
        <dbReference type="EMBL" id="UOQ44066.1"/>
    </source>
</evidence>
<dbReference type="EMBL" id="CP095073">
    <property type="protein sequence ID" value="UOQ44066.1"/>
    <property type="molecule type" value="Genomic_DNA"/>
</dbReference>
<dbReference type="Proteomes" id="UP000831787">
    <property type="component" value="Chromosome"/>
</dbReference>
<name>A0ABY4EPP2_9BACI</name>
<feature type="domain" description="DUF4268" evidence="1">
    <location>
        <begin position="229"/>
        <end position="363"/>
    </location>
</feature>
<evidence type="ECO:0000313" key="3">
    <source>
        <dbReference type="Proteomes" id="UP000831787"/>
    </source>
</evidence>
<accession>A0ABY4EPP2</accession>
<gene>
    <name evidence="2" type="ORF">MUN89_19725</name>
</gene>
<dbReference type="RefSeq" id="WP_244709719.1">
    <property type="nucleotide sequence ID" value="NZ_CP095073.1"/>
</dbReference>
<proteinExistence type="predicted"/>